<evidence type="ECO:0000313" key="1">
    <source>
        <dbReference type="EMBL" id="KAF0301476.1"/>
    </source>
</evidence>
<name>A0A6A4W2I6_AMPAM</name>
<dbReference type="AlphaFoldDB" id="A0A6A4W2I6"/>
<keyword evidence="2" id="KW-1185">Reference proteome</keyword>
<dbReference type="EMBL" id="VIIS01001159">
    <property type="protein sequence ID" value="KAF0301476.1"/>
    <property type="molecule type" value="Genomic_DNA"/>
</dbReference>
<dbReference type="Proteomes" id="UP000440578">
    <property type="component" value="Unassembled WGS sequence"/>
</dbReference>
<organism evidence="1 2">
    <name type="scientific">Amphibalanus amphitrite</name>
    <name type="common">Striped barnacle</name>
    <name type="synonym">Balanus amphitrite</name>
    <dbReference type="NCBI Taxonomy" id="1232801"/>
    <lineage>
        <taxon>Eukaryota</taxon>
        <taxon>Metazoa</taxon>
        <taxon>Ecdysozoa</taxon>
        <taxon>Arthropoda</taxon>
        <taxon>Crustacea</taxon>
        <taxon>Multicrustacea</taxon>
        <taxon>Cirripedia</taxon>
        <taxon>Thoracica</taxon>
        <taxon>Thoracicalcarea</taxon>
        <taxon>Balanomorpha</taxon>
        <taxon>Balanoidea</taxon>
        <taxon>Balanidae</taxon>
        <taxon>Amphibalaninae</taxon>
        <taxon>Amphibalanus</taxon>
    </lineage>
</organism>
<comment type="caution">
    <text evidence="1">The sequence shown here is derived from an EMBL/GenBank/DDBJ whole genome shotgun (WGS) entry which is preliminary data.</text>
</comment>
<dbReference type="OrthoDB" id="6344064at2759"/>
<keyword evidence="1" id="KW-0328">Glycosyltransferase</keyword>
<sequence>MSGHCMTYPNYRRSIYKLLPSLRVPPMKPFYRTCLELFPETPDPECLGLWDLDVRGDHRGMWRFFINGNPVIAMGMPFSEYG</sequence>
<gene>
    <name evidence="1" type="primary">Pomgnt1_3</name>
    <name evidence="1" type="ORF">FJT64_003102</name>
</gene>
<keyword evidence="1" id="KW-0808">Transferase</keyword>
<reference evidence="1 2" key="1">
    <citation type="submission" date="2019-07" db="EMBL/GenBank/DDBJ databases">
        <title>Draft genome assembly of a fouling barnacle, Amphibalanus amphitrite (Darwin, 1854): The first reference genome for Thecostraca.</title>
        <authorList>
            <person name="Kim W."/>
        </authorList>
    </citation>
    <scope>NUCLEOTIDE SEQUENCE [LARGE SCALE GENOMIC DNA]</scope>
    <source>
        <strain evidence="1">SNU_AA5</strain>
        <tissue evidence="1">Soma without cirri and trophi</tissue>
    </source>
</reference>
<protein>
    <submittedName>
        <fullName evidence="1">Protein O-linked-mannose beta-1,2-N-acetylglucosaminyltransferase 1</fullName>
    </submittedName>
</protein>
<proteinExistence type="predicted"/>
<accession>A0A6A4W2I6</accession>
<dbReference type="GO" id="GO:0016757">
    <property type="term" value="F:glycosyltransferase activity"/>
    <property type="evidence" value="ECO:0007669"/>
    <property type="project" value="UniProtKB-KW"/>
</dbReference>
<evidence type="ECO:0000313" key="2">
    <source>
        <dbReference type="Proteomes" id="UP000440578"/>
    </source>
</evidence>